<evidence type="ECO:0000313" key="3">
    <source>
        <dbReference type="Proteomes" id="UP000063429"/>
    </source>
</evidence>
<keyword evidence="3" id="KW-1185">Reference proteome</keyword>
<dbReference type="Proteomes" id="UP000063429">
    <property type="component" value="Chromosome"/>
</dbReference>
<protein>
    <recommendedName>
        <fullName evidence="4">Type IV pilus assembly protein PilN</fullName>
    </recommendedName>
</protein>
<keyword evidence="1" id="KW-1133">Transmembrane helix</keyword>
<evidence type="ECO:0000313" key="2">
    <source>
        <dbReference type="EMBL" id="AKZ61816.1"/>
    </source>
</evidence>
<keyword evidence="1" id="KW-0812">Transmembrane</keyword>
<evidence type="ECO:0008006" key="4">
    <source>
        <dbReference type="Google" id="ProtNLM"/>
    </source>
</evidence>
<dbReference type="InterPro" id="IPR007813">
    <property type="entry name" value="PilN"/>
</dbReference>
<sequence>MSGVNFLAQRNLAAGAHRRFYLRLAATVAAGFAVILAFSWHIADQAAQQQQLLNLLRTEHAQLDAAISIGKQQDEQIAELGRKQRHLEALQQQRNDAPQLLGELARRMPPQVFLTTLVQQGRRFTLSGSAPSHRHVMQLLEALRDADGVFTQIELQEARSATNAVPAMAATAPGGVHDFVITGGHRAVATP</sequence>
<dbReference type="EMBL" id="CP011409">
    <property type="protein sequence ID" value="AKZ61816.1"/>
    <property type="molecule type" value="Genomic_DNA"/>
</dbReference>
<feature type="transmembrane region" description="Helical" evidence="1">
    <location>
        <begin position="20"/>
        <end position="43"/>
    </location>
</feature>
<dbReference type="RefSeq" id="WP_053195317.1">
    <property type="nucleotide sequence ID" value="NZ_CP011409.1"/>
</dbReference>
<dbReference type="Pfam" id="PF05137">
    <property type="entry name" value="PilN"/>
    <property type="match status" value="1"/>
</dbReference>
<organism evidence="2 3">
    <name type="scientific">Herbaspirillum hiltneri N3</name>
    <dbReference type="NCBI Taxonomy" id="1262470"/>
    <lineage>
        <taxon>Bacteria</taxon>
        <taxon>Pseudomonadati</taxon>
        <taxon>Pseudomonadota</taxon>
        <taxon>Betaproteobacteria</taxon>
        <taxon>Burkholderiales</taxon>
        <taxon>Oxalobacteraceae</taxon>
        <taxon>Herbaspirillum</taxon>
    </lineage>
</organism>
<keyword evidence="1" id="KW-0472">Membrane</keyword>
<dbReference type="InterPro" id="IPR052534">
    <property type="entry name" value="Extracell_DNA_Util/SecSys_Comp"/>
</dbReference>
<evidence type="ECO:0000256" key="1">
    <source>
        <dbReference type="SAM" id="Phobius"/>
    </source>
</evidence>
<name>A0ABN4HYW6_9BURK</name>
<accession>A0ABN4HYW6</accession>
<dbReference type="PANTHER" id="PTHR40278:SF1">
    <property type="entry name" value="DNA UTILIZATION PROTEIN HOFN"/>
    <property type="match status" value="1"/>
</dbReference>
<reference evidence="3" key="1">
    <citation type="journal article" date="2015" name="Genome Announc.">
        <title>Complete Genome Sequence of Herbaspirillum hiltneri N3 (DSM 17495), Isolated from Surface-Sterilized Wheat Roots.</title>
        <authorList>
            <person name="Guizelini D."/>
            <person name="Saizaki P.M."/>
            <person name="Coimbra N.A."/>
            <person name="Weiss V.A."/>
            <person name="Faoro H."/>
            <person name="Sfeir M.Z."/>
            <person name="Baura V.A."/>
            <person name="Monteiro R.A."/>
            <person name="Chubatsu L.S."/>
            <person name="Souza E.M."/>
            <person name="Cruz L.M."/>
            <person name="Pedrosa F.O."/>
            <person name="Raittz R.T."/>
            <person name="Marchaukoski J.N."/>
            <person name="Steffens M.B."/>
        </authorList>
    </citation>
    <scope>NUCLEOTIDE SEQUENCE [LARGE SCALE GENOMIC DNA]</scope>
    <source>
        <strain evidence="3">N3</strain>
    </source>
</reference>
<dbReference type="PANTHER" id="PTHR40278">
    <property type="entry name" value="DNA UTILIZATION PROTEIN HOFN"/>
    <property type="match status" value="1"/>
</dbReference>
<gene>
    <name evidence="2" type="ORF">F506_03270</name>
</gene>
<proteinExistence type="predicted"/>